<feature type="transmembrane region" description="Helical" evidence="11">
    <location>
        <begin position="554"/>
        <end position="574"/>
    </location>
</feature>
<feature type="transmembrane region" description="Helical" evidence="11">
    <location>
        <begin position="949"/>
        <end position="971"/>
    </location>
</feature>
<dbReference type="UniPathway" id="UPA00196"/>
<keyword evidence="7" id="KW-0256">Endoplasmic reticulum</keyword>
<evidence type="ECO:0000256" key="7">
    <source>
        <dbReference type="ARBA" id="ARBA00022824"/>
    </source>
</evidence>
<dbReference type="CDD" id="cd16023">
    <property type="entry name" value="GPI_EPT_3"/>
    <property type="match status" value="1"/>
</dbReference>
<feature type="transmembrane region" description="Helical" evidence="11">
    <location>
        <begin position="862"/>
        <end position="884"/>
    </location>
</feature>
<feature type="domain" description="GPI ethanolamine phosphate transferase 2 C-terminal" evidence="12">
    <location>
        <begin position="870"/>
        <end position="1001"/>
    </location>
</feature>
<evidence type="ECO:0000256" key="6">
    <source>
        <dbReference type="ARBA" id="ARBA00022692"/>
    </source>
</evidence>
<dbReference type="EMBL" id="SSOP01000040">
    <property type="protein sequence ID" value="KAB5593335.1"/>
    <property type="molecule type" value="Genomic_DNA"/>
</dbReference>
<keyword evidence="4" id="KW-0337">GPI-anchor biosynthesis</keyword>
<feature type="transmembrane region" description="Helical" evidence="11">
    <location>
        <begin position="493"/>
        <end position="511"/>
    </location>
</feature>
<evidence type="ECO:0000256" key="10">
    <source>
        <dbReference type="ARBA" id="ARBA00023180"/>
    </source>
</evidence>
<keyword evidence="5 13" id="KW-0808">Transferase</keyword>
<accession>A0A5N5QNH5</accession>
<feature type="transmembrane region" description="Helical" evidence="11">
    <location>
        <begin position="723"/>
        <end position="745"/>
    </location>
</feature>
<feature type="transmembrane region" description="Helical" evidence="11">
    <location>
        <begin position="991"/>
        <end position="1011"/>
    </location>
</feature>
<dbReference type="Proteomes" id="UP000383932">
    <property type="component" value="Unassembled WGS sequence"/>
</dbReference>
<comment type="pathway">
    <text evidence="2">Glycolipid biosynthesis; glycosylphosphatidylinositol-anchor biosynthesis.</text>
</comment>
<dbReference type="GO" id="GO:0006506">
    <property type="term" value="P:GPI anchor biosynthetic process"/>
    <property type="evidence" value="ECO:0007669"/>
    <property type="project" value="UniProtKB-UniPathway"/>
</dbReference>
<comment type="subcellular location">
    <subcellularLocation>
        <location evidence="1">Endoplasmic reticulum membrane</location>
        <topology evidence="1">Multi-pass membrane protein</topology>
    </subcellularLocation>
</comment>
<evidence type="ECO:0000256" key="2">
    <source>
        <dbReference type="ARBA" id="ARBA00004687"/>
    </source>
</evidence>
<feature type="transmembrane region" description="Helical" evidence="11">
    <location>
        <begin position="904"/>
        <end position="929"/>
    </location>
</feature>
<dbReference type="InterPro" id="IPR002591">
    <property type="entry name" value="Phosphodiest/P_Trfase"/>
</dbReference>
<dbReference type="Pfam" id="PF01663">
    <property type="entry name" value="Phosphodiest"/>
    <property type="match status" value="1"/>
</dbReference>
<comment type="similarity">
    <text evidence="3">Belongs to the PIGG/PIGN/PIGO family. PIGO subfamily.</text>
</comment>
<keyword evidence="14" id="KW-1185">Reference proteome</keyword>
<feature type="transmembrane region" description="Helical" evidence="11">
    <location>
        <begin position="21"/>
        <end position="48"/>
    </location>
</feature>
<reference evidence="13 14" key="1">
    <citation type="journal article" date="2019" name="Fungal Biol. Biotechnol.">
        <title>Draft genome sequence of fastidious pathogen Ceratobasidium theobromae, which causes vascular-streak dieback in Theobroma cacao.</title>
        <authorList>
            <person name="Ali S.S."/>
            <person name="Asman A."/>
            <person name="Shao J."/>
            <person name="Firmansyah A.P."/>
            <person name="Susilo A.W."/>
            <person name="Rosmana A."/>
            <person name="McMahon P."/>
            <person name="Junaid M."/>
            <person name="Guest D."/>
            <person name="Kheng T.Y."/>
            <person name="Meinhardt L.W."/>
            <person name="Bailey B.A."/>
        </authorList>
    </citation>
    <scope>NUCLEOTIDE SEQUENCE [LARGE SCALE GENOMIC DNA]</scope>
    <source>
        <strain evidence="13 14">CT2</strain>
    </source>
</reference>
<feature type="transmembrane region" description="Helical" evidence="11">
    <location>
        <begin position="680"/>
        <end position="703"/>
    </location>
</feature>
<evidence type="ECO:0000256" key="8">
    <source>
        <dbReference type="ARBA" id="ARBA00022989"/>
    </source>
</evidence>
<feature type="transmembrane region" description="Helical" evidence="11">
    <location>
        <begin position="795"/>
        <end position="815"/>
    </location>
</feature>
<dbReference type="GO" id="GO:0032259">
    <property type="term" value="P:methylation"/>
    <property type="evidence" value="ECO:0007669"/>
    <property type="project" value="UniProtKB-KW"/>
</dbReference>
<gene>
    <name evidence="13" type="ORF">CTheo_3253</name>
</gene>
<proteinExistence type="inferred from homology"/>
<evidence type="ECO:0000259" key="12">
    <source>
        <dbReference type="Pfam" id="PF19316"/>
    </source>
</evidence>
<feature type="transmembrane region" description="Helical" evidence="11">
    <location>
        <begin position="609"/>
        <end position="627"/>
    </location>
</feature>
<comment type="caution">
    <text evidence="13">The sequence shown here is derived from an EMBL/GenBank/DDBJ whole genome shotgun (WGS) entry which is preliminary data.</text>
</comment>
<evidence type="ECO:0000256" key="11">
    <source>
        <dbReference type="SAM" id="Phobius"/>
    </source>
</evidence>
<dbReference type="PANTHER" id="PTHR23071:SF1">
    <property type="entry name" value="GPI ETHANOLAMINE PHOSPHATE TRANSFERASE 3"/>
    <property type="match status" value="1"/>
</dbReference>
<sequence length="1022" mass="110267">MAKPNSSPLAASLSAPPISKLGVILLALVYIFLLHLSGLSLFTGGFLLSRVALDATNDCKNCTLGSAIHKKAVIIIIDSLRFDFISPAAPKPADPYHHNVLTLPAQITASNPDRSFLFNAYSDPPTATLQRIKGLTTGSLPTFVDVGSNFGGSAILEDSLVLQMQRAGLRTAFMGDDTWELVFPDTFNQSYPYDSFNVEDLHTVDRGVIEHIFPLLQNHGKDWDVIVGHFLGVDHVGHRLGPSHPTMKTKLQEMNQVLTRVVELLDDDTLLVVLGDHGMDQRGDHGGDGVLETSSALWLYSKGHALTSPTSLSKQLRAQGHYPTITFPGHNEPYPSIQQIDLVPTIALLLGLPIPLNNLGTVIHDAFDFDLPTGEPALAKAMSLNVDQVNRYLHEYRRSTSGEFDLVWDELQSSFKATSESDGPAQAIVLKSKFTRLALEQCRALWAQFNVVRMTFGLLVLAVSAPSIWAMYRTVVSQEKDCERVIWNALQTGALGGAAGFGSGIAILWTSKIIGYPLPLSTFDAGLGGASFASASSILHLLRPNLLARHSQKITPGAIVLIMHAASFASNSFIMWEDRVVLYLFMTLLVPLVLSGVNAPTAHLRKRILGFGALVAVCVRLMASSTVCREEQQPYCHVTFYASAGASAAPILAVVFALPLAWFLPTLVRRVLAISGSDNGVAPVFASVVVRPALLGSTLWWTLERFEGTSILGGESAAPAIRAIRTLIARVILIGICTGGSVLWYTSGPCIAIQRTTDDSGKPVLAVLGFANAYGSSYLLFFLLAFSLSHVVSQLTAQLTLGLFLVALLGLLEVFDSTRDAQGLRNEFEKLSSGSETTPQEMSATLDRLVSGINPARPGPSFTFVAALCVLGNVAFFATGHQAVLSTIQWKSAFVGFPTVTYPFSPALVALNTFGGFILSALAIPLLALWNADPGPGGEDRVVRDMLRVALGAMLYRNVELVGSAATAAWLRRHLMVWKVFAPRFMLSGVTVLLADVFVILGVWLGAGQALNKVQRTFKKDE</sequence>
<evidence type="ECO:0000256" key="9">
    <source>
        <dbReference type="ARBA" id="ARBA00023136"/>
    </source>
</evidence>
<dbReference type="InterPro" id="IPR017850">
    <property type="entry name" value="Alkaline_phosphatase_core_sf"/>
</dbReference>
<feature type="transmembrane region" description="Helical" evidence="11">
    <location>
        <begin position="580"/>
        <end position="597"/>
    </location>
</feature>
<feature type="transmembrane region" description="Helical" evidence="11">
    <location>
        <begin position="451"/>
        <end position="472"/>
    </location>
</feature>
<keyword evidence="9 11" id="KW-0472">Membrane</keyword>
<evidence type="ECO:0000313" key="13">
    <source>
        <dbReference type="EMBL" id="KAB5593335.1"/>
    </source>
</evidence>
<evidence type="ECO:0000256" key="4">
    <source>
        <dbReference type="ARBA" id="ARBA00022502"/>
    </source>
</evidence>
<feature type="transmembrane region" description="Helical" evidence="11">
    <location>
        <begin position="647"/>
        <end position="668"/>
    </location>
</feature>
<dbReference type="GO" id="GO:0005789">
    <property type="term" value="C:endoplasmic reticulum membrane"/>
    <property type="evidence" value="ECO:0007669"/>
    <property type="project" value="UniProtKB-SubCell"/>
</dbReference>
<dbReference type="InterPro" id="IPR045687">
    <property type="entry name" value="PIGG/GPI7_C"/>
</dbReference>
<dbReference type="PANTHER" id="PTHR23071">
    <property type="entry name" value="PHOSPHATIDYLINOSITOL GLYCAN"/>
    <property type="match status" value="1"/>
</dbReference>
<evidence type="ECO:0000313" key="14">
    <source>
        <dbReference type="Proteomes" id="UP000383932"/>
    </source>
</evidence>
<dbReference type="OrthoDB" id="272139at2759"/>
<dbReference type="Pfam" id="PF19316">
    <property type="entry name" value="PIGO_PIGG"/>
    <property type="match status" value="1"/>
</dbReference>
<dbReference type="GO" id="GO:0051377">
    <property type="term" value="F:mannose-ethanolamine phosphotransferase activity"/>
    <property type="evidence" value="ECO:0007669"/>
    <property type="project" value="InterPro"/>
</dbReference>
<keyword evidence="6 11" id="KW-0812">Transmembrane</keyword>
<dbReference type="InterPro" id="IPR039524">
    <property type="entry name" value="PIGO/GPI13"/>
</dbReference>
<keyword evidence="8 11" id="KW-1133">Transmembrane helix</keyword>
<protein>
    <submittedName>
        <fullName evidence="13">Phosphoethanolamine N-methyltransferase</fullName>
    </submittedName>
</protein>
<evidence type="ECO:0000256" key="1">
    <source>
        <dbReference type="ARBA" id="ARBA00004477"/>
    </source>
</evidence>
<feature type="transmembrane region" description="Helical" evidence="11">
    <location>
        <begin position="765"/>
        <end position="789"/>
    </location>
</feature>
<dbReference type="AlphaFoldDB" id="A0A5N5QNH5"/>
<name>A0A5N5QNH5_9AGAM</name>
<dbReference type="Gene3D" id="3.40.720.10">
    <property type="entry name" value="Alkaline Phosphatase, subunit A"/>
    <property type="match status" value="1"/>
</dbReference>
<dbReference type="GO" id="GO:0008168">
    <property type="term" value="F:methyltransferase activity"/>
    <property type="evidence" value="ECO:0007669"/>
    <property type="project" value="UniProtKB-KW"/>
</dbReference>
<dbReference type="InterPro" id="IPR037675">
    <property type="entry name" value="PIG-O_N"/>
</dbReference>
<feature type="transmembrane region" description="Helical" evidence="11">
    <location>
        <begin position="523"/>
        <end position="542"/>
    </location>
</feature>
<evidence type="ECO:0000256" key="5">
    <source>
        <dbReference type="ARBA" id="ARBA00022679"/>
    </source>
</evidence>
<keyword evidence="13" id="KW-0489">Methyltransferase</keyword>
<keyword evidence="10" id="KW-0325">Glycoprotein</keyword>
<evidence type="ECO:0000256" key="3">
    <source>
        <dbReference type="ARBA" id="ARBA00008695"/>
    </source>
</evidence>
<organism evidence="13 14">
    <name type="scientific">Ceratobasidium theobromae</name>
    <dbReference type="NCBI Taxonomy" id="1582974"/>
    <lineage>
        <taxon>Eukaryota</taxon>
        <taxon>Fungi</taxon>
        <taxon>Dikarya</taxon>
        <taxon>Basidiomycota</taxon>
        <taxon>Agaricomycotina</taxon>
        <taxon>Agaricomycetes</taxon>
        <taxon>Cantharellales</taxon>
        <taxon>Ceratobasidiaceae</taxon>
        <taxon>Ceratobasidium</taxon>
    </lineage>
</organism>
<dbReference type="SUPFAM" id="SSF53649">
    <property type="entry name" value="Alkaline phosphatase-like"/>
    <property type="match status" value="1"/>
</dbReference>